<dbReference type="SUPFAM" id="SSF51011">
    <property type="entry name" value="Glycosyl hydrolase domain"/>
    <property type="match status" value="1"/>
</dbReference>
<dbReference type="Proteomes" id="UP000831113">
    <property type="component" value="Chromosome"/>
</dbReference>
<feature type="domain" description="Alpha-L-arabinofuranosidase C-terminal" evidence="8">
    <location>
        <begin position="364"/>
        <end position="554"/>
    </location>
</feature>
<evidence type="ECO:0000256" key="7">
    <source>
        <dbReference type="ARBA" id="ARBA00023295"/>
    </source>
</evidence>
<dbReference type="PANTHER" id="PTHR43576">
    <property type="entry name" value="ALPHA-L-ARABINOFURANOSIDASE C-RELATED"/>
    <property type="match status" value="1"/>
</dbReference>
<dbReference type="SMART" id="SM00813">
    <property type="entry name" value="Alpha-L-AF_C"/>
    <property type="match status" value="1"/>
</dbReference>
<evidence type="ECO:0000256" key="4">
    <source>
        <dbReference type="ARBA" id="ARBA00012670"/>
    </source>
</evidence>
<name>A0ABY4D5D8_9BACT</name>
<dbReference type="EMBL" id="CP094669">
    <property type="protein sequence ID" value="UOG75188.1"/>
    <property type="molecule type" value="Genomic_DNA"/>
</dbReference>
<dbReference type="InterPro" id="IPR010720">
    <property type="entry name" value="Alpha-L-AF_C"/>
</dbReference>
<evidence type="ECO:0000256" key="2">
    <source>
        <dbReference type="ARBA" id="ARBA00007186"/>
    </source>
</evidence>
<dbReference type="Gene3D" id="2.60.40.1180">
    <property type="entry name" value="Golgi alpha-mannosidase II"/>
    <property type="match status" value="1"/>
</dbReference>
<evidence type="ECO:0000256" key="3">
    <source>
        <dbReference type="ARBA" id="ARBA00011165"/>
    </source>
</evidence>
<dbReference type="Pfam" id="PF06964">
    <property type="entry name" value="Alpha-L-AF_C"/>
    <property type="match status" value="1"/>
</dbReference>
<evidence type="ECO:0000256" key="5">
    <source>
        <dbReference type="ARBA" id="ARBA00022801"/>
    </source>
</evidence>
<keyword evidence="6" id="KW-0119">Carbohydrate metabolism</keyword>
<keyword evidence="7" id="KW-0326">Glycosidase</keyword>
<evidence type="ECO:0000313" key="9">
    <source>
        <dbReference type="EMBL" id="UOG75188.1"/>
    </source>
</evidence>
<gene>
    <name evidence="9" type="ORF">MTX78_00985</name>
</gene>
<dbReference type="Gene3D" id="3.20.20.80">
    <property type="entry name" value="Glycosidases"/>
    <property type="match status" value="1"/>
</dbReference>
<evidence type="ECO:0000313" key="10">
    <source>
        <dbReference type="Proteomes" id="UP000831113"/>
    </source>
</evidence>
<dbReference type="InterPro" id="IPR013780">
    <property type="entry name" value="Glyco_hydro_b"/>
</dbReference>
<comment type="similarity">
    <text evidence="2">Belongs to the glycosyl hydrolase 51 family.</text>
</comment>
<evidence type="ECO:0000259" key="8">
    <source>
        <dbReference type="SMART" id="SM00813"/>
    </source>
</evidence>
<keyword evidence="5" id="KW-0378">Hydrolase</keyword>
<accession>A0ABY4D5D8</accession>
<dbReference type="SUPFAM" id="SSF51445">
    <property type="entry name" value="(Trans)glycosidases"/>
    <property type="match status" value="1"/>
</dbReference>
<evidence type="ECO:0000256" key="1">
    <source>
        <dbReference type="ARBA" id="ARBA00001462"/>
    </source>
</evidence>
<keyword evidence="10" id="KW-1185">Reference proteome</keyword>
<comment type="subunit">
    <text evidence="3">Homohexamer; trimer of dimers.</text>
</comment>
<dbReference type="RefSeq" id="WP_243799085.1">
    <property type="nucleotide sequence ID" value="NZ_CP094669.1"/>
</dbReference>
<sequence length="561" mass="62500">MSFTATFSVSGAKLFGSCFSVLRMALWGRKERNSTQQKPLLLGKWKQRAWLLAGLAPALASSALAQTIPVTVQAGDPKVQISKHIYGHFAEHLGRCIYDGFWVDEKLNVPKQGRIRMDIVEALRKIKVPNLRWPGGCFADTYHWRDGVGPTAQRPKMLNMWWGNNLEDNSFGTHEFLELCKLLNTEPYLAANVGSGTVQEMAGWMEYLNSNDDTPLVLERRKNGHTEPYKVSWWGIGNESWGCGGNMTAEYYTDVYKRYATFAHNYPASPPLKKIVSGANGDDAHWTETCMKNIPLNQMWGLTLHQYTLPTGSWTGSKGKATGFSEQEYFNTMKNCLKMDAVVTKHAAIMDKYDKDKKVALLVDEWGVWTDVEPGTNPGFLYQQNSLRDALVAGTTLNIFNNHCDRVRGANLAQAVNVLQALVLTDKEKMLLTPTYHVFDLYQVHQDAQFLPLQFTSPDYVMGNDKVPALNASASKDASGAVHISLVNLDTKKTLKLETALPGVTYKTVSGRILTSAKTNDYNTFDNPNKVKLASFTGAKKRGGNLSVELPPQSVVVLELK</sequence>
<proteinExistence type="inferred from homology"/>
<dbReference type="PANTHER" id="PTHR43576:SF2">
    <property type="entry name" value="INTRACELLULAR EXO-ALPHA-L-ARABINOFURANOSIDASE 2"/>
    <property type="match status" value="1"/>
</dbReference>
<dbReference type="Pfam" id="PF22848">
    <property type="entry name" value="ASD1_dom"/>
    <property type="match status" value="1"/>
</dbReference>
<comment type="catalytic activity">
    <reaction evidence="1">
        <text>Hydrolysis of terminal non-reducing alpha-L-arabinofuranoside residues in alpha-L-arabinosides.</text>
        <dbReference type="EC" id="3.2.1.55"/>
    </reaction>
</comment>
<protein>
    <recommendedName>
        <fullName evidence="4">non-reducing end alpha-L-arabinofuranosidase</fullName>
        <ecNumber evidence="4">3.2.1.55</ecNumber>
    </recommendedName>
</protein>
<reference evidence="9 10" key="1">
    <citation type="submission" date="2022-03" db="EMBL/GenBank/DDBJ databases">
        <title>Hymenobactersp. isolated from the air.</title>
        <authorList>
            <person name="Won M."/>
            <person name="Kwon S.-W."/>
        </authorList>
    </citation>
    <scope>NUCLEOTIDE SEQUENCE [LARGE SCALE GENOMIC DNA]</scope>
    <source>
        <strain evidence="9 10">KACC 21982</strain>
    </source>
</reference>
<dbReference type="EC" id="3.2.1.55" evidence="4"/>
<dbReference type="InterPro" id="IPR055235">
    <property type="entry name" value="ASD1_cat"/>
</dbReference>
<organism evidence="9 10">
    <name type="scientific">Hymenobacter tibetensis</name>
    <dbReference type="NCBI Taxonomy" id="497967"/>
    <lineage>
        <taxon>Bacteria</taxon>
        <taxon>Pseudomonadati</taxon>
        <taxon>Bacteroidota</taxon>
        <taxon>Cytophagia</taxon>
        <taxon>Cytophagales</taxon>
        <taxon>Hymenobacteraceae</taxon>
        <taxon>Hymenobacter</taxon>
    </lineage>
</organism>
<dbReference type="InterPro" id="IPR017853">
    <property type="entry name" value="GH"/>
</dbReference>
<evidence type="ECO:0000256" key="6">
    <source>
        <dbReference type="ARBA" id="ARBA00023277"/>
    </source>
</evidence>